<dbReference type="InterPro" id="IPR013078">
    <property type="entry name" value="His_Pase_superF_clade-1"/>
</dbReference>
<name>A0A9J6RM20_9GAMM</name>
<dbReference type="SMART" id="SM00855">
    <property type="entry name" value="PGAM"/>
    <property type="match status" value="1"/>
</dbReference>
<feature type="binding site" evidence="2">
    <location>
        <position position="55"/>
    </location>
    <ligand>
        <name>substrate</name>
    </ligand>
</feature>
<dbReference type="InterPro" id="IPR029033">
    <property type="entry name" value="His_PPase_superfam"/>
</dbReference>
<dbReference type="NCBIfam" id="TIGR00249">
    <property type="entry name" value="sixA"/>
    <property type="match status" value="1"/>
</dbReference>
<dbReference type="EMBL" id="JAPTGG010000006">
    <property type="protein sequence ID" value="MCZ0865361.1"/>
    <property type="molecule type" value="Genomic_DNA"/>
</dbReference>
<dbReference type="PANTHER" id="PTHR20935">
    <property type="entry name" value="PHOSPHOGLYCERATE MUTASE-RELATED"/>
    <property type="match status" value="1"/>
</dbReference>
<evidence type="ECO:0000313" key="3">
    <source>
        <dbReference type="EMBL" id="MCZ0865361.1"/>
    </source>
</evidence>
<gene>
    <name evidence="3" type="primary">sixA</name>
    <name evidence="3" type="ORF">O0V09_09125</name>
</gene>
<protein>
    <submittedName>
        <fullName evidence="3">Phosphohistidine phosphatase SixA</fullName>
    </submittedName>
</protein>
<dbReference type="Gene3D" id="3.40.50.1240">
    <property type="entry name" value="Phosphoglycerate mutase-like"/>
    <property type="match status" value="1"/>
</dbReference>
<organism evidence="3 4">
    <name type="scientific">Dasania phycosphaerae</name>
    <dbReference type="NCBI Taxonomy" id="2950436"/>
    <lineage>
        <taxon>Bacteria</taxon>
        <taxon>Pseudomonadati</taxon>
        <taxon>Pseudomonadota</taxon>
        <taxon>Gammaproteobacteria</taxon>
        <taxon>Cellvibrionales</taxon>
        <taxon>Spongiibacteraceae</taxon>
        <taxon>Dasania</taxon>
    </lineage>
</organism>
<dbReference type="SUPFAM" id="SSF53254">
    <property type="entry name" value="Phosphoglycerate mutase-like"/>
    <property type="match status" value="1"/>
</dbReference>
<evidence type="ECO:0000256" key="2">
    <source>
        <dbReference type="PIRSR" id="PIRSR613078-2"/>
    </source>
</evidence>
<keyword evidence="1" id="KW-0378">Hydrolase</keyword>
<keyword evidence="4" id="KW-1185">Reference proteome</keyword>
<dbReference type="InterPro" id="IPR004449">
    <property type="entry name" value="SixA"/>
</dbReference>
<dbReference type="AlphaFoldDB" id="A0A9J6RM20"/>
<dbReference type="CDD" id="cd07067">
    <property type="entry name" value="HP_PGM_like"/>
    <property type="match status" value="1"/>
</dbReference>
<accession>A0A9J6RM20</accession>
<proteinExistence type="predicted"/>
<evidence type="ECO:0000256" key="1">
    <source>
        <dbReference type="ARBA" id="ARBA00022801"/>
    </source>
</evidence>
<reference evidence="3 4" key="1">
    <citation type="submission" date="2022-12" db="EMBL/GenBank/DDBJ databases">
        <title>Dasania phycosphaerae sp. nov., isolated from particulate material of the south coast of Korea.</title>
        <authorList>
            <person name="Jiang Y."/>
        </authorList>
    </citation>
    <scope>NUCLEOTIDE SEQUENCE [LARGE SCALE GENOMIC DNA]</scope>
    <source>
        <strain evidence="3 4">GY-19</strain>
    </source>
</reference>
<evidence type="ECO:0000313" key="4">
    <source>
        <dbReference type="Proteomes" id="UP001069090"/>
    </source>
</evidence>
<dbReference type="PANTHER" id="PTHR20935:SF0">
    <property type="entry name" value="SERINE_THREONINE-PROTEIN PHOSPHATASE PGAM5, MITOCHONDRIAL"/>
    <property type="match status" value="1"/>
</dbReference>
<comment type="caution">
    <text evidence="3">The sequence shown here is derived from an EMBL/GenBank/DDBJ whole genome shotgun (WGS) entry which is preliminary data.</text>
</comment>
<dbReference type="Pfam" id="PF00300">
    <property type="entry name" value="His_Phos_1"/>
    <property type="match status" value="1"/>
</dbReference>
<dbReference type="Proteomes" id="UP001069090">
    <property type="component" value="Unassembled WGS sequence"/>
</dbReference>
<sequence>MEIVILRHGQAEGYATSDASRNLTERGKADALRAGACLAELGLQFDALWVSPYVRAQQTAQQLLTSLPDLQIVSLDMLTPESDLKSVFDFIHRSGLQRVLLVSHQPLVSDLVAYMTEPNGYGPAMAPASMACVENKHGLPGCGELRWLRHAPEFARE</sequence>
<dbReference type="InterPro" id="IPR051021">
    <property type="entry name" value="Mito_Ser/Thr_phosphatase"/>
</dbReference>
<dbReference type="RefSeq" id="WP_258331506.1">
    <property type="nucleotide sequence ID" value="NZ_JAPTGG010000006.1"/>
</dbReference>
<dbReference type="GO" id="GO:0005737">
    <property type="term" value="C:cytoplasm"/>
    <property type="evidence" value="ECO:0007669"/>
    <property type="project" value="InterPro"/>
</dbReference>
<dbReference type="GO" id="GO:0101006">
    <property type="term" value="F:protein histidine phosphatase activity"/>
    <property type="evidence" value="ECO:0007669"/>
    <property type="project" value="InterPro"/>
</dbReference>